<dbReference type="AlphaFoldDB" id="A0A6I0F4Q8"/>
<comment type="caution">
    <text evidence="1">The sequence shown here is derived from an EMBL/GenBank/DDBJ whole genome shotgun (WGS) entry which is preliminary data.</text>
</comment>
<name>A0A6I0F4Q8_9FIRM</name>
<keyword evidence="2" id="KW-1185">Reference proteome</keyword>
<protein>
    <submittedName>
        <fullName evidence="1">Uncharacterized protein</fullName>
    </submittedName>
</protein>
<reference evidence="1 2" key="1">
    <citation type="submission" date="2019-10" db="EMBL/GenBank/DDBJ databases">
        <title>Alkaliphilus serpentinus sp. nov. and Alkaliphilus pronyensis sp. nov., two novel anaerobic alkaliphilic species isolated from the serpentinized-hosted hydrothermal field of the Prony Bay (New Caledonia).</title>
        <authorList>
            <person name="Postec A."/>
        </authorList>
    </citation>
    <scope>NUCLEOTIDE SEQUENCE [LARGE SCALE GENOMIC DNA]</scope>
    <source>
        <strain evidence="1 2">LacV</strain>
    </source>
</reference>
<evidence type="ECO:0000313" key="2">
    <source>
        <dbReference type="Proteomes" id="UP000432715"/>
    </source>
</evidence>
<dbReference type="RefSeq" id="WP_151861234.1">
    <property type="nucleotide sequence ID" value="NZ_WBZC01000027.1"/>
</dbReference>
<accession>A0A6I0F4Q8</accession>
<sequence>MNFCSADLLKKIEKAYSIELNKWQNISLDKLTEYRIRVVREGENSIQIDITLVGKTGHFMSVADRVYSVLDDQILKTIGGGGGGSGQPNYYSFTGNYEVEPFFFKGDYYVHLDYLTMEIGPYTHNHPRLMLIK</sequence>
<gene>
    <name evidence="1" type="ORF">F8154_08760</name>
</gene>
<dbReference type="EMBL" id="WBZC01000027">
    <property type="protein sequence ID" value="KAB3534491.1"/>
    <property type="molecule type" value="Genomic_DNA"/>
</dbReference>
<dbReference type="Proteomes" id="UP000432715">
    <property type="component" value="Unassembled WGS sequence"/>
</dbReference>
<evidence type="ECO:0000313" key="1">
    <source>
        <dbReference type="EMBL" id="KAB3534491.1"/>
    </source>
</evidence>
<proteinExistence type="predicted"/>
<dbReference type="OrthoDB" id="9853201at2"/>
<organism evidence="1 2">
    <name type="scientific">Alkaliphilus pronyensis</name>
    <dbReference type="NCBI Taxonomy" id="1482732"/>
    <lineage>
        <taxon>Bacteria</taxon>
        <taxon>Bacillati</taxon>
        <taxon>Bacillota</taxon>
        <taxon>Clostridia</taxon>
        <taxon>Peptostreptococcales</taxon>
        <taxon>Natronincolaceae</taxon>
        <taxon>Alkaliphilus</taxon>
    </lineage>
</organism>